<evidence type="ECO:0000313" key="1">
    <source>
        <dbReference type="EMBL" id="KER23176.1"/>
    </source>
</evidence>
<name>A0A074Z7M6_OPIVI</name>
<accession>A0A074Z7M6</accession>
<dbReference type="OrthoDB" id="1935530at2759"/>
<gene>
    <name evidence="1" type="ORF">T265_08872</name>
</gene>
<reference evidence="1 2" key="1">
    <citation type="submission" date="2013-11" db="EMBL/GenBank/DDBJ databases">
        <title>Opisthorchis viverrini - life in the bile duct.</title>
        <authorList>
            <person name="Young N.D."/>
            <person name="Nagarajan N."/>
            <person name="Lin S.J."/>
            <person name="Korhonen P.K."/>
            <person name="Jex A.R."/>
            <person name="Hall R.S."/>
            <person name="Safavi-Hemami H."/>
            <person name="Kaewkong W."/>
            <person name="Bertrand D."/>
            <person name="Gao S."/>
            <person name="Seet Q."/>
            <person name="Wongkham S."/>
            <person name="Teh B.T."/>
            <person name="Wongkham C."/>
            <person name="Intapan P.M."/>
            <person name="Maleewong W."/>
            <person name="Yang X."/>
            <person name="Hu M."/>
            <person name="Wang Z."/>
            <person name="Hofmann A."/>
            <person name="Sternberg P.W."/>
            <person name="Tan P."/>
            <person name="Wang J."/>
            <person name="Gasser R.B."/>
        </authorList>
    </citation>
    <scope>NUCLEOTIDE SEQUENCE [LARGE SCALE GENOMIC DNA]</scope>
</reference>
<protein>
    <submittedName>
        <fullName evidence="1">Uncharacterized protein</fullName>
    </submittedName>
</protein>
<dbReference type="RefSeq" id="XP_009173058.1">
    <property type="nucleotide sequence ID" value="XM_009174794.1"/>
</dbReference>
<sequence>MFIIDSMTSVFNTDASLPYNHDLFESLIVKKRVKDTGVLKTIQCSLHYFIGDEVEQKWGEWTSLSDTTFCREAFGELNIHPHPPEVLATSLFISDVSTAQNSLQSVHS</sequence>
<dbReference type="GeneID" id="20323051"/>
<dbReference type="KEGG" id="ovi:T265_08872"/>
<dbReference type="Proteomes" id="UP000054324">
    <property type="component" value="Unassembled WGS sequence"/>
</dbReference>
<dbReference type="AlphaFoldDB" id="A0A074Z7M6"/>
<keyword evidence="2" id="KW-1185">Reference proteome</keyword>
<organism evidence="1 2">
    <name type="scientific">Opisthorchis viverrini</name>
    <name type="common">Southeast Asian liver fluke</name>
    <dbReference type="NCBI Taxonomy" id="6198"/>
    <lineage>
        <taxon>Eukaryota</taxon>
        <taxon>Metazoa</taxon>
        <taxon>Spiralia</taxon>
        <taxon>Lophotrochozoa</taxon>
        <taxon>Platyhelminthes</taxon>
        <taxon>Trematoda</taxon>
        <taxon>Digenea</taxon>
        <taxon>Opisthorchiida</taxon>
        <taxon>Opisthorchiata</taxon>
        <taxon>Opisthorchiidae</taxon>
        <taxon>Opisthorchis</taxon>
    </lineage>
</organism>
<evidence type="ECO:0000313" key="2">
    <source>
        <dbReference type="Proteomes" id="UP000054324"/>
    </source>
</evidence>
<dbReference type="CTD" id="20323051"/>
<proteinExistence type="predicted"/>
<dbReference type="EMBL" id="KL596861">
    <property type="protein sequence ID" value="KER23176.1"/>
    <property type="molecule type" value="Genomic_DNA"/>
</dbReference>